<evidence type="ECO:0000313" key="1">
    <source>
        <dbReference type="EMBL" id="CAB4878471.1"/>
    </source>
</evidence>
<accession>A0A6J7E769</accession>
<proteinExistence type="predicted"/>
<dbReference type="AlphaFoldDB" id="A0A6J7E769"/>
<name>A0A6J7E769_9ZZZZ</name>
<reference evidence="1" key="1">
    <citation type="submission" date="2020-05" db="EMBL/GenBank/DDBJ databases">
        <authorList>
            <person name="Chiriac C."/>
            <person name="Salcher M."/>
            <person name="Ghai R."/>
            <person name="Kavagutti S V."/>
        </authorList>
    </citation>
    <scope>NUCLEOTIDE SEQUENCE</scope>
</reference>
<organism evidence="1">
    <name type="scientific">freshwater metagenome</name>
    <dbReference type="NCBI Taxonomy" id="449393"/>
    <lineage>
        <taxon>unclassified sequences</taxon>
        <taxon>metagenomes</taxon>
        <taxon>ecological metagenomes</taxon>
    </lineage>
</organism>
<protein>
    <submittedName>
        <fullName evidence="1">Unannotated protein</fullName>
    </submittedName>
</protein>
<gene>
    <name evidence="1" type="ORF">UFOPK3381_01214</name>
</gene>
<sequence length="72" mass="7835">MASECAQSGIIQHKTIAQVAGGAEIELCRFKGYASRRHNFEGRRGDFGSDPVTTNDGNAMCCVLRHVAYLAF</sequence>
<dbReference type="EMBL" id="CAFBLN010000082">
    <property type="protein sequence ID" value="CAB4878471.1"/>
    <property type="molecule type" value="Genomic_DNA"/>
</dbReference>